<sequence length="458" mass="50642">MMAVSRMNDSNLLDGAHALARQPLARARALQLIDRALDRSPFYARLYQGRATGLDAWQSLPVVDKSQLMAAFDDWACDRRIRLAAVQDWIADPARIGQDFLGRYAVWSTSGTTGVPGLFVHDSQALATYATLLQTRMSHRHAQGRGTVPGRLPRTALLIASDGHYAGIGFWARQQRLYPMLRASSLALNVTAPPEEIRAALQAWQPDHVASYPSMLAELARWQEDGRIDLKLAALWGGGEGLCASTRAWISSVFGAPVVNDYGASECLTIAFECDHGHLHLNDDWVLLEPVDRQDRPVPAGTASHSVLLTNLANHVQPVIRYRLGDSVTFLDRACACGDARPAFTVEGRCDDTLRLRDAQDREVRLLPMALTTALEEGADIHRFQVVQTEARALVLRLDLDRESDPGSVSDRATQVLGHYLRSQGLDQVRLRVEHDPLACDERSGKLRQVLCLLDRPA</sequence>
<comment type="caution">
    <text evidence="2">The sequence shown here is derived from an EMBL/GenBank/DDBJ whole genome shotgun (WGS) entry which is preliminary data.</text>
</comment>
<protein>
    <submittedName>
        <fullName evidence="2">Phenylacetate-coenzyme A ligase PaaK-like adenylate-forming protein</fullName>
    </submittedName>
</protein>
<dbReference type="Proteomes" id="UP000247811">
    <property type="component" value="Unassembled WGS sequence"/>
</dbReference>
<dbReference type="InterPro" id="IPR000873">
    <property type="entry name" value="AMP-dep_synth/lig_dom"/>
</dbReference>
<dbReference type="AlphaFoldDB" id="A0A318H918"/>
<feature type="domain" description="AMP-dependent synthetase/ligase" evidence="1">
    <location>
        <begin position="109"/>
        <end position="285"/>
    </location>
</feature>
<dbReference type="Gene3D" id="3.40.50.12780">
    <property type="entry name" value="N-terminal domain of ligase-like"/>
    <property type="match status" value="1"/>
</dbReference>
<dbReference type="Pfam" id="PF00501">
    <property type="entry name" value="AMP-binding"/>
    <property type="match status" value="1"/>
</dbReference>
<dbReference type="PANTHER" id="PTHR36932:SF1">
    <property type="entry name" value="CAPSULAR POLYSACCHARIDE BIOSYNTHESIS PROTEIN"/>
    <property type="match status" value="1"/>
</dbReference>
<dbReference type="EMBL" id="QJJS01000012">
    <property type="protein sequence ID" value="PXW94707.1"/>
    <property type="molecule type" value="Genomic_DNA"/>
</dbReference>
<evidence type="ECO:0000259" key="1">
    <source>
        <dbReference type="Pfam" id="PF00501"/>
    </source>
</evidence>
<reference evidence="2 3" key="1">
    <citation type="submission" date="2018-05" db="EMBL/GenBank/DDBJ databases">
        <title>Genomic Encyclopedia of Type Strains, Phase IV (KMG-IV): sequencing the most valuable type-strain genomes for metagenomic binning, comparative biology and taxonomic classification.</title>
        <authorList>
            <person name="Goeker M."/>
        </authorList>
    </citation>
    <scope>NUCLEOTIDE SEQUENCE [LARGE SCALE GENOMIC DNA]</scope>
    <source>
        <strain evidence="2 3">DSM 566</strain>
    </source>
</reference>
<dbReference type="InterPro" id="IPR042099">
    <property type="entry name" value="ANL_N_sf"/>
</dbReference>
<accession>A0A318H918</accession>
<dbReference type="PANTHER" id="PTHR36932">
    <property type="entry name" value="CAPSULAR POLYSACCHARIDE BIOSYNTHESIS PROTEIN"/>
    <property type="match status" value="1"/>
</dbReference>
<proteinExistence type="predicted"/>
<dbReference type="InterPro" id="IPR053158">
    <property type="entry name" value="CapK_Type1_Caps_Biosynth"/>
</dbReference>
<name>A0A318H918_9BURK</name>
<keyword evidence="2" id="KW-0436">Ligase</keyword>
<gene>
    <name evidence="2" type="ORF">C7444_11222</name>
</gene>
<dbReference type="SUPFAM" id="SSF56801">
    <property type="entry name" value="Acetyl-CoA synthetase-like"/>
    <property type="match status" value="1"/>
</dbReference>
<evidence type="ECO:0000313" key="3">
    <source>
        <dbReference type="Proteomes" id="UP000247811"/>
    </source>
</evidence>
<dbReference type="OrthoDB" id="580775at2"/>
<organism evidence="2 3">
    <name type="scientific">Sphaerotilus hippei</name>
    <dbReference type="NCBI Taxonomy" id="744406"/>
    <lineage>
        <taxon>Bacteria</taxon>
        <taxon>Pseudomonadati</taxon>
        <taxon>Pseudomonadota</taxon>
        <taxon>Betaproteobacteria</taxon>
        <taxon>Burkholderiales</taxon>
        <taxon>Sphaerotilaceae</taxon>
        <taxon>Sphaerotilus</taxon>
    </lineage>
</organism>
<keyword evidence="3" id="KW-1185">Reference proteome</keyword>
<evidence type="ECO:0000313" key="2">
    <source>
        <dbReference type="EMBL" id="PXW94707.1"/>
    </source>
</evidence>
<dbReference type="GO" id="GO:0016874">
    <property type="term" value="F:ligase activity"/>
    <property type="evidence" value="ECO:0007669"/>
    <property type="project" value="UniProtKB-KW"/>
</dbReference>